<proteinExistence type="predicted"/>
<dbReference type="AlphaFoldDB" id="A0A511D3K6"/>
<dbReference type="RefSeq" id="WP_028930584.1">
    <property type="nucleotide sequence ID" value="NZ_AUII01000012.1"/>
</dbReference>
<accession>A0A511D3K6</accession>
<dbReference type="Proteomes" id="UP000321328">
    <property type="component" value="Unassembled WGS sequence"/>
</dbReference>
<protein>
    <submittedName>
        <fullName evidence="2">Uncharacterized protein</fullName>
    </submittedName>
</protein>
<gene>
    <name evidence="2" type="ORF">PA7_31920</name>
</gene>
<sequence length="132" mass="12613">MVAVAVAGRGPEARSVAGVVTTADTDTVTAPAGSFQAGDVGRAVTGAGIPDGTTVASVQSATAATLSTTATASGTVTVMLGAGAPAVYGFRGWAPESAAEAGTYSIAGGAGASAPDRITDPTTPITRRTRSS</sequence>
<evidence type="ECO:0000256" key="1">
    <source>
        <dbReference type="SAM" id="MobiDB-lite"/>
    </source>
</evidence>
<evidence type="ECO:0000313" key="3">
    <source>
        <dbReference type="Proteomes" id="UP000321328"/>
    </source>
</evidence>
<feature type="region of interest" description="Disordered" evidence="1">
    <location>
        <begin position="108"/>
        <end position="132"/>
    </location>
</feature>
<dbReference type="EMBL" id="BJVI01000035">
    <property type="protein sequence ID" value="GEL19355.1"/>
    <property type="molecule type" value="Genomic_DNA"/>
</dbReference>
<dbReference type="STRING" id="1123024.GCA_000423625_02884"/>
<name>A0A511D3K6_9PSEU</name>
<evidence type="ECO:0000313" key="2">
    <source>
        <dbReference type="EMBL" id="GEL19355.1"/>
    </source>
</evidence>
<comment type="caution">
    <text evidence="2">The sequence shown here is derived from an EMBL/GenBank/DDBJ whole genome shotgun (WGS) entry which is preliminary data.</text>
</comment>
<keyword evidence="3" id="KW-1185">Reference proteome</keyword>
<organism evidence="2 3">
    <name type="scientific">Pseudonocardia asaccharolytica DSM 44247 = NBRC 16224</name>
    <dbReference type="NCBI Taxonomy" id="1123024"/>
    <lineage>
        <taxon>Bacteria</taxon>
        <taxon>Bacillati</taxon>
        <taxon>Actinomycetota</taxon>
        <taxon>Actinomycetes</taxon>
        <taxon>Pseudonocardiales</taxon>
        <taxon>Pseudonocardiaceae</taxon>
        <taxon>Pseudonocardia</taxon>
    </lineage>
</organism>
<reference evidence="2 3" key="1">
    <citation type="submission" date="2019-07" db="EMBL/GenBank/DDBJ databases">
        <title>Whole genome shotgun sequence of Pseudonocardia asaccharolytica NBRC 16224.</title>
        <authorList>
            <person name="Hosoyama A."/>
            <person name="Uohara A."/>
            <person name="Ohji S."/>
            <person name="Ichikawa N."/>
        </authorList>
    </citation>
    <scope>NUCLEOTIDE SEQUENCE [LARGE SCALE GENOMIC DNA]</scope>
    <source>
        <strain evidence="2 3">NBRC 16224</strain>
    </source>
</reference>